<feature type="domain" description="VWA-like" evidence="2">
    <location>
        <begin position="319"/>
        <end position="443"/>
    </location>
</feature>
<dbReference type="InterPro" id="IPR025154">
    <property type="entry name" value="Put_metallopeptidase_dom"/>
</dbReference>
<evidence type="ECO:0000259" key="2">
    <source>
        <dbReference type="Pfam" id="PF09967"/>
    </source>
</evidence>
<dbReference type="PANTHER" id="PTHR38730">
    <property type="entry name" value="SLL7028 PROTEIN"/>
    <property type="match status" value="1"/>
</dbReference>
<evidence type="ECO:0000256" key="1">
    <source>
        <dbReference type="SAM" id="MobiDB-lite"/>
    </source>
</evidence>
<reference evidence="4 5" key="1">
    <citation type="journal article" date="2014" name="Virology">
        <title>Supersize me: Cronobacter sakazakii phage GAP32.</title>
        <authorList>
            <person name="Abbasifar R."/>
            <person name="Griffiths M.W."/>
            <person name="Sabour P.M."/>
            <person name="Ackermann H.-W."/>
            <person name="Vandersteegen K."/>
            <person name="Lavigne R."/>
            <person name="Noben J.-P."/>
            <person name="Villa A.A."/>
            <person name="Abbasifar A."/>
            <person name="Nash J.H.E."/>
            <person name="Kropinski A.M."/>
        </authorList>
    </citation>
    <scope>NUCLEOTIDE SEQUENCE [LARGE SCALE GENOMIC DNA]</scope>
    <source>
        <strain evidence="4">GAP-32</strain>
    </source>
</reference>
<evidence type="ECO:0008006" key="6">
    <source>
        <dbReference type="Google" id="ProtNLM"/>
    </source>
</evidence>
<protein>
    <recommendedName>
        <fullName evidence="6">Sll7028 protein</fullName>
    </recommendedName>
</protein>
<dbReference type="InterPro" id="IPR036465">
    <property type="entry name" value="vWFA_dom_sf"/>
</dbReference>
<dbReference type="Pfam" id="PF13203">
    <property type="entry name" value="DUF2201_N"/>
    <property type="match status" value="1"/>
</dbReference>
<dbReference type="GeneID" id="13993951"/>
<organism evidence="4 5">
    <name type="scientific">Cronobacter phage vB_CsaM_GAP32</name>
    <dbReference type="NCBI Taxonomy" id="1141136"/>
    <lineage>
        <taxon>Viruses</taxon>
        <taxon>Duplodnaviria</taxon>
        <taxon>Heunggongvirae</taxon>
        <taxon>Uroviricota</taxon>
        <taxon>Caudoviricetes</taxon>
        <taxon>Mimasvirus</taxon>
        <taxon>Mimasvirus GAP32</taxon>
    </lineage>
</organism>
<feature type="domain" description="Putative metallopeptidase" evidence="3">
    <location>
        <begin position="102"/>
        <end position="310"/>
    </location>
</feature>
<keyword evidence="5" id="KW-1185">Reference proteome</keyword>
<dbReference type="InterPro" id="IPR018698">
    <property type="entry name" value="VWA-like_dom"/>
</dbReference>
<feature type="region of interest" description="Disordered" evidence="1">
    <location>
        <begin position="183"/>
        <end position="228"/>
    </location>
</feature>
<dbReference type="Gene3D" id="3.40.50.410">
    <property type="entry name" value="von Willebrand factor, type A domain"/>
    <property type="match status" value="1"/>
</dbReference>
<dbReference type="PANTHER" id="PTHR38730:SF1">
    <property type="entry name" value="SLL7028 PROTEIN"/>
    <property type="match status" value="1"/>
</dbReference>
<accession>K4F610</accession>
<name>K4F610_9CAUD</name>
<gene>
    <name evidence="4" type="ORF">GAP32_211</name>
</gene>
<dbReference type="EMBL" id="JN882285">
    <property type="protein sequence ID" value="AFC21661.1"/>
    <property type="molecule type" value="Genomic_DNA"/>
</dbReference>
<dbReference type="KEGG" id="vg:13993951"/>
<evidence type="ECO:0000313" key="4">
    <source>
        <dbReference type="EMBL" id="AFC21661.1"/>
    </source>
</evidence>
<proteinExistence type="predicted"/>
<dbReference type="Pfam" id="PF09967">
    <property type="entry name" value="DUF2201"/>
    <property type="match status" value="1"/>
</dbReference>
<dbReference type="OrthoDB" id="3106at10239"/>
<dbReference type="RefSeq" id="YP_006987316.1">
    <property type="nucleotide sequence ID" value="NC_019401.1"/>
</dbReference>
<dbReference type="SUPFAM" id="SSF53300">
    <property type="entry name" value="vWA-like"/>
    <property type="match status" value="1"/>
</dbReference>
<evidence type="ECO:0000313" key="5">
    <source>
        <dbReference type="Proteomes" id="UP000000457"/>
    </source>
</evidence>
<feature type="compositionally biased region" description="Low complexity" evidence="1">
    <location>
        <begin position="192"/>
        <end position="201"/>
    </location>
</feature>
<dbReference type="Proteomes" id="UP000000457">
    <property type="component" value="Segment"/>
</dbReference>
<evidence type="ECO:0000259" key="3">
    <source>
        <dbReference type="Pfam" id="PF13203"/>
    </source>
</evidence>
<sequence length="451" mass="51070">MTNKQKNDLPQELYDQCHEAIVIARTAMVMACPFFGILAAQLKLVPENTWCATLAVDGKHLYYNVEFILGVTDPVRRAKQEARLRAKIQDITEEQINDALNGLSTSNLIAAICHEILHCAYNHFLRKGTRDRLLWNKAADYAINQIINRDKKMGEIRKTWLFDPRFEGMPAEEIYNILIKEQEEGGSGSSSGGSSSKSKGGTLDHHDIPQQGDPSDEDDESTEFPGHSQEELEEFMEAFKDAMISAAMAEGAPKEIRAMIQEYKEPKIDWRSKLNRTLRSLIKNDVTYMMPSRRSWSRGIGYGMPIFPGLKPDVDIDICVALDASGSISTEMLRDFLSEVYGITQQFSQFKLRILTFDTSVYEVHDYVNGQEEQILSYPVIGGGGTLFTAVWDFMKKEEYCPKQLVMFTDGEPWGSWGDEHYCDTLFVVHSNPKVDAPFGVTVHYELEGKK</sequence>